<evidence type="ECO:0000256" key="9">
    <source>
        <dbReference type="RuleBase" id="RU000492"/>
    </source>
</evidence>
<comment type="similarity">
    <text evidence="7 9">Belongs to the DEAD box helicase family.</text>
</comment>
<dbReference type="InterPro" id="IPR001650">
    <property type="entry name" value="Helicase_C-like"/>
</dbReference>
<dbReference type="EMBL" id="OW150024">
    <property type="protein sequence ID" value="CAH2030949.1"/>
    <property type="molecule type" value="Genomic_DNA"/>
</dbReference>
<dbReference type="CDD" id="cd18787">
    <property type="entry name" value="SF2_C_DEAD"/>
    <property type="match status" value="1"/>
</dbReference>
<keyword evidence="5 9" id="KW-0067">ATP-binding</keyword>
<evidence type="ECO:0000256" key="8">
    <source>
        <dbReference type="PROSITE-ProRule" id="PRU00552"/>
    </source>
</evidence>
<evidence type="ECO:0000259" key="13">
    <source>
        <dbReference type="PROSITE" id="PS51195"/>
    </source>
</evidence>
<evidence type="ECO:0000313" key="14">
    <source>
        <dbReference type="EMBL" id="CAH2030949.1"/>
    </source>
</evidence>
<dbReference type="InterPro" id="IPR014014">
    <property type="entry name" value="RNA_helicase_DEAD_Q_motif"/>
</dbReference>
<keyword evidence="15" id="KW-1185">Reference proteome</keyword>
<feature type="region of interest" description="Disordered" evidence="10">
    <location>
        <begin position="384"/>
        <end position="456"/>
    </location>
</feature>
<dbReference type="HAMAP" id="MF_00661">
    <property type="entry name" value="DEAD_helicase_RhlB"/>
    <property type="match status" value="1"/>
</dbReference>
<dbReference type="InterPro" id="IPR050079">
    <property type="entry name" value="DEAD_box_RNA_helicase"/>
</dbReference>
<dbReference type="InterPro" id="IPR023554">
    <property type="entry name" value="RNA_helicase_ATP-dep_RhlB"/>
</dbReference>
<feature type="domain" description="Helicase C-terminal" evidence="12">
    <location>
        <begin position="219"/>
        <end position="383"/>
    </location>
</feature>
<dbReference type="PANTHER" id="PTHR47959:SF10">
    <property type="entry name" value="ATP-DEPENDENT RNA HELICASE RHLB"/>
    <property type="match status" value="1"/>
</dbReference>
<evidence type="ECO:0000259" key="11">
    <source>
        <dbReference type="PROSITE" id="PS51192"/>
    </source>
</evidence>
<keyword evidence="1" id="KW-0963">Cytoplasm</keyword>
<proteinExistence type="inferred from homology"/>
<dbReference type="InterPro" id="IPR000629">
    <property type="entry name" value="RNA-helicase_DEAD-box_CS"/>
</dbReference>
<evidence type="ECO:0000256" key="10">
    <source>
        <dbReference type="SAM" id="MobiDB-lite"/>
    </source>
</evidence>
<keyword evidence="2 9" id="KW-0547">Nucleotide-binding</keyword>
<dbReference type="RefSeq" id="WP_305731816.1">
    <property type="nucleotide sequence ID" value="NZ_OW150024.1"/>
</dbReference>
<evidence type="ECO:0000256" key="5">
    <source>
        <dbReference type="ARBA" id="ARBA00022840"/>
    </source>
</evidence>
<evidence type="ECO:0000256" key="4">
    <source>
        <dbReference type="ARBA" id="ARBA00022806"/>
    </source>
</evidence>
<dbReference type="InterPro" id="IPR011545">
    <property type="entry name" value="DEAD/DEAH_box_helicase_dom"/>
</dbReference>
<evidence type="ECO:0000256" key="1">
    <source>
        <dbReference type="ARBA" id="ARBA00022490"/>
    </source>
</evidence>
<dbReference type="Pfam" id="PF00271">
    <property type="entry name" value="Helicase_C"/>
    <property type="match status" value="1"/>
</dbReference>
<dbReference type="PROSITE" id="PS51194">
    <property type="entry name" value="HELICASE_CTER"/>
    <property type="match status" value="1"/>
</dbReference>
<evidence type="ECO:0000256" key="6">
    <source>
        <dbReference type="ARBA" id="ARBA00022884"/>
    </source>
</evidence>
<feature type="domain" description="Helicase ATP-binding" evidence="11">
    <location>
        <begin position="32"/>
        <end position="208"/>
    </location>
</feature>
<evidence type="ECO:0000256" key="2">
    <source>
        <dbReference type="ARBA" id="ARBA00022741"/>
    </source>
</evidence>
<keyword evidence="3 9" id="KW-0378">Hydrolase</keyword>
<feature type="domain" description="DEAD-box RNA helicase Q" evidence="13">
    <location>
        <begin position="1"/>
        <end position="29"/>
    </location>
</feature>
<dbReference type="PROSITE" id="PS00039">
    <property type="entry name" value="DEAD_ATP_HELICASE"/>
    <property type="match status" value="1"/>
</dbReference>
<evidence type="ECO:0000256" key="3">
    <source>
        <dbReference type="ARBA" id="ARBA00022801"/>
    </source>
</evidence>
<keyword evidence="4 9" id="KW-0347">Helicase</keyword>
<keyword evidence="6" id="KW-0694">RNA-binding</keyword>
<dbReference type="SMART" id="SM00487">
    <property type="entry name" value="DEXDc"/>
    <property type="match status" value="1"/>
</dbReference>
<dbReference type="CDD" id="cd00268">
    <property type="entry name" value="DEADc"/>
    <property type="match status" value="1"/>
</dbReference>
<dbReference type="PANTHER" id="PTHR47959">
    <property type="entry name" value="ATP-DEPENDENT RNA HELICASE RHLE-RELATED"/>
    <property type="match status" value="1"/>
</dbReference>
<evidence type="ECO:0000259" key="12">
    <source>
        <dbReference type="PROSITE" id="PS51194"/>
    </source>
</evidence>
<dbReference type="InterPro" id="IPR014001">
    <property type="entry name" value="Helicase_ATP-bd"/>
</dbReference>
<dbReference type="SMART" id="SM00490">
    <property type="entry name" value="HELICc"/>
    <property type="match status" value="1"/>
</dbReference>
<dbReference type="GO" id="GO:0003724">
    <property type="term" value="F:RNA helicase activity"/>
    <property type="evidence" value="ECO:0007669"/>
    <property type="project" value="UniProtKB-EC"/>
</dbReference>
<dbReference type="PROSITE" id="PS51192">
    <property type="entry name" value="HELICASE_ATP_BIND_1"/>
    <property type="match status" value="1"/>
</dbReference>
<dbReference type="SUPFAM" id="SSF52540">
    <property type="entry name" value="P-loop containing nucleoside triphosphate hydrolases"/>
    <property type="match status" value="1"/>
</dbReference>
<reference evidence="14 15" key="1">
    <citation type="submission" date="2022-03" db="EMBL/GenBank/DDBJ databases">
        <authorList>
            <person name="Koch H."/>
        </authorList>
    </citation>
    <scope>NUCLEOTIDE SEQUENCE [LARGE SCALE GENOMIC DNA]</scope>
    <source>
        <strain evidence="14 15">G1</strain>
    </source>
</reference>
<dbReference type="Proteomes" id="UP001295463">
    <property type="component" value="Chromosome"/>
</dbReference>
<dbReference type="GO" id="GO:0016787">
    <property type="term" value="F:hydrolase activity"/>
    <property type="evidence" value="ECO:0007669"/>
    <property type="project" value="UniProtKB-KW"/>
</dbReference>
<evidence type="ECO:0000256" key="7">
    <source>
        <dbReference type="ARBA" id="ARBA00038437"/>
    </source>
</evidence>
<feature type="short sequence motif" description="Q motif" evidence="8">
    <location>
        <begin position="1"/>
        <end position="29"/>
    </location>
</feature>
<evidence type="ECO:0000313" key="15">
    <source>
        <dbReference type="Proteomes" id="UP001295463"/>
    </source>
</evidence>
<sequence>MTFDELPLPAAVLQGIRDTGFSTCTPIQAQTLPLSLSGKDVAGQAQTGTGKTAAFLITLFTRLLTSGRPADKGPRALVLAPTRELVVQIEKDAHQLGAHCGFGIQAIYGGIDYMKQKNALKDGADIVIGTPGRLIDYLKQKVYTLKHIEMLVIDEADRMFDMGFIPDLRFILRRLPPFDARQNLMFSATLNQRVMELSYEFMNLPGKVSVTPEKMTAERVSQTLYHVANKEKFPLLLGLLRREGMSRTMIFVNTKREAERLQDRLNANDLAARVISGDVEQRKRMNILDQFKRGDLPILIATDVASRGLHIEDVTHVINYDLPQDAEDYVHRIGRTARAGAEGTAISFADEDGAFHIEAIEEYIRHKIPVEWAEDDLFVNDYVRPKHRPAPAPAAARPPRQGRRPSGQGGHGHGQHKKPAEKPIVAAPSSAEGEKKKRRRPRRKKPADGGGSPVEP</sequence>
<dbReference type="Pfam" id="PF00270">
    <property type="entry name" value="DEAD"/>
    <property type="match status" value="1"/>
</dbReference>
<organism evidence="14 15">
    <name type="scientific">Trichlorobacter ammonificans</name>
    <dbReference type="NCBI Taxonomy" id="2916410"/>
    <lineage>
        <taxon>Bacteria</taxon>
        <taxon>Pseudomonadati</taxon>
        <taxon>Thermodesulfobacteriota</taxon>
        <taxon>Desulfuromonadia</taxon>
        <taxon>Geobacterales</taxon>
        <taxon>Geobacteraceae</taxon>
        <taxon>Trichlorobacter</taxon>
    </lineage>
</organism>
<dbReference type="InterPro" id="IPR044742">
    <property type="entry name" value="DEAD/DEAH_RhlB"/>
</dbReference>
<dbReference type="Gene3D" id="3.40.50.300">
    <property type="entry name" value="P-loop containing nucleotide triphosphate hydrolases"/>
    <property type="match status" value="2"/>
</dbReference>
<protein>
    <submittedName>
        <fullName evidence="14">ATP-dependent RNA helicase RhlB</fullName>
        <ecNumber evidence="14">3.6.4.13</ecNumber>
    </submittedName>
</protein>
<dbReference type="EC" id="3.6.4.13" evidence="14"/>
<feature type="compositionally biased region" description="Basic residues" evidence="10">
    <location>
        <begin position="436"/>
        <end position="445"/>
    </location>
</feature>
<gene>
    <name evidence="14" type="primary">rhlB</name>
    <name evidence="14" type="ORF">GEAMG1_1135</name>
</gene>
<dbReference type="InterPro" id="IPR027417">
    <property type="entry name" value="P-loop_NTPase"/>
</dbReference>
<accession>A0ABM9D6U8</accession>
<dbReference type="PROSITE" id="PS51195">
    <property type="entry name" value="Q_MOTIF"/>
    <property type="match status" value="1"/>
</dbReference>
<name>A0ABM9D6U8_9BACT</name>